<dbReference type="KEGG" id="pcm:AY601_1863"/>
<dbReference type="AlphaFoldDB" id="A0A127VBJ8"/>
<evidence type="ECO:0000313" key="2">
    <source>
        <dbReference type="Proteomes" id="UP000071561"/>
    </source>
</evidence>
<dbReference type="RefSeq" id="WP_198163657.1">
    <property type="nucleotide sequence ID" value="NZ_CP014504.1"/>
</dbReference>
<dbReference type="PATRIC" id="fig|188932.3.peg.1948"/>
<evidence type="ECO:0000313" key="1">
    <source>
        <dbReference type="EMBL" id="AMP98772.1"/>
    </source>
</evidence>
<protein>
    <submittedName>
        <fullName evidence="1">Uncharacterized protein</fullName>
    </submittedName>
</protein>
<dbReference type="EMBL" id="CP014504">
    <property type="protein sequence ID" value="AMP98772.1"/>
    <property type="molecule type" value="Genomic_DNA"/>
</dbReference>
<dbReference type="Proteomes" id="UP000071561">
    <property type="component" value="Chromosome"/>
</dbReference>
<dbReference type="SUPFAM" id="SSF53335">
    <property type="entry name" value="S-adenosyl-L-methionine-dependent methyltransferases"/>
    <property type="match status" value="1"/>
</dbReference>
<accession>A0A127VBJ8</accession>
<keyword evidence="2" id="KW-1185">Reference proteome</keyword>
<reference evidence="1 2" key="1">
    <citation type="submission" date="2016-03" db="EMBL/GenBank/DDBJ databases">
        <title>Complete genome sequence of Pedobacter cryoconitis PAMC 27485.</title>
        <authorList>
            <person name="Lee J."/>
            <person name="Kim O.-S."/>
        </authorList>
    </citation>
    <scope>NUCLEOTIDE SEQUENCE [LARGE SCALE GENOMIC DNA]</scope>
    <source>
        <strain evidence="1 2">PAMC 27485</strain>
    </source>
</reference>
<organism evidence="1 2">
    <name type="scientific">Pedobacter cryoconitis</name>
    <dbReference type="NCBI Taxonomy" id="188932"/>
    <lineage>
        <taxon>Bacteria</taxon>
        <taxon>Pseudomonadati</taxon>
        <taxon>Bacteroidota</taxon>
        <taxon>Sphingobacteriia</taxon>
        <taxon>Sphingobacteriales</taxon>
        <taxon>Sphingobacteriaceae</taxon>
        <taxon>Pedobacter</taxon>
    </lineage>
</organism>
<gene>
    <name evidence="1" type="ORF">AY601_1863</name>
</gene>
<name>A0A127VBJ8_9SPHI</name>
<dbReference type="InterPro" id="IPR029063">
    <property type="entry name" value="SAM-dependent_MTases_sf"/>
</dbReference>
<proteinExistence type="predicted"/>
<sequence>MLKPGGVFYLSTMEEDEHNKSRYQIAGAGDQVYVNYHQEGYLSKVLRENNFEIISLKRFSSLDTIIDLVWIGRLN</sequence>
<dbReference type="Gene3D" id="3.40.50.150">
    <property type="entry name" value="Vaccinia Virus protein VP39"/>
    <property type="match status" value="1"/>
</dbReference>